<dbReference type="AlphaFoldDB" id="A0A2T1HTB6"/>
<comment type="caution">
    <text evidence="2">The sequence shown here is derived from an EMBL/GenBank/DDBJ whole genome shotgun (WGS) entry which is preliminary data.</text>
</comment>
<dbReference type="PANTHER" id="PTHR48207:SF3">
    <property type="entry name" value="SUCCINATE--HYDROXYMETHYLGLUTARATE COA-TRANSFERASE"/>
    <property type="match status" value="1"/>
</dbReference>
<dbReference type="Proteomes" id="UP000239772">
    <property type="component" value="Unassembled WGS sequence"/>
</dbReference>
<accession>A0A2T1HTB6</accession>
<evidence type="ECO:0000313" key="3">
    <source>
        <dbReference type="Proteomes" id="UP000239772"/>
    </source>
</evidence>
<dbReference type="Pfam" id="PF02515">
    <property type="entry name" value="CoA_transf_3"/>
    <property type="match status" value="1"/>
</dbReference>
<dbReference type="GO" id="GO:0008410">
    <property type="term" value="F:CoA-transferase activity"/>
    <property type="evidence" value="ECO:0007669"/>
    <property type="project" value="TreeGrafter"/>
</dbReference>
<sequence>MFSALQGLKVLDVSRFIAGPFCAMQLADHGADVVKVERLGTGDDTRGNEPKLGGESVYFMTYNRNKRSFALDFRKPEAQQVLRDLACEADILIENFRPGTMEQMGCGWETLHALNPRLIMVRISGFGQTGPLAQRPCFDVIAQATSGLMEITGQPDGPPTMAGTFVVDYTTALYATIGALTALAARERTGQGQLVESTLLESAASLLMTAIPEQALLGRGMRRQGNRDRYTSPVNTFQAADGAWVHIASGTDPLFRRLANAMGREDLLRDPRFDCANKRVENADAIEAEVQAWVRLHAADAVVEAMDRAGVPCAKVSTMADVVDNPQLKARNQILTVEHPRAGAYPTHGITVTLGDTPGGVRRPSPLVGEHTREVAAEWLGWSAERCNEMIAQQVIG</sequence>
<dbReference type="SUPFAM" id="SSF89796">
    <property type="entry name" value="CoA-transferase family III (CaiB/BaiF)"/>
    <property type="match status" value="1"/>
</dbReference>
<proteinExistence type="predicted"/>
<dbReference type="InterPro" id="IPR023606">
    <property type="entry name" value="CoA-Trfase_III_dom_1_sf"/>
</dbReference>
<keyword evidence="1 2" id="KW-0808">Transferase</keyword>
<dbReference type="PANTHER" id="PTHR48207">
    <property type="entry name" value="SUCCINATE--HYDROXYMETHYLGLUTARATE COA-TRANSFERASE"/>
    <property type="match status" value="1"/>
</dbReference>
<dbReference type="Gene3D" id="3.30.1540.10">
    <property type="entry name" value="formyl-coa transferase, domain 3"/>
    <property type="match status" value="1"/>
</dbReference>
<name>A0A2T1HTB6_9HYPH</name>
<gene>
    <name evidence="2" type="ORF">SLNSH_10575</name>
</gene>
<dbReference type="InterPro" id="IPR003673">
    <property type="entry name" value="CoA-Trfase_fam_III"/>
</dbReference>
<dbReference type="InterPro" id="IPR050483">
    <property type="entry name" value="CoA-transferase_III_domain"/>
</dbReference>
<reference evidence="3" key="1">
    <citation type="submission" date="2018-03" db="EMBL/GenBank/DDBJ databases">
        <authorList>
            <person name="Sun L."/>
            <person name="Liu H."/>
            <person name="Chen W."/>
            <person name="Huang K."/>
            <person name="Liu W."/>
            <person name="Gao X."/>
        </authorList>
    </citation>
    <scope>NUCLEOTIDE SEQUENCE [LARGE SCALE GENOMIC DNA]</scope>
    <source>
        <strain evidence="3">SH9</strain>
    </source>
</reference>
<dbReference type="Gene3D" id="3.40.50.10540">
    <property type="entry name" value="Crotonobetainyl-coa:carnitine coa-transferase, domain 1"/>
    <property type="match status" value="1"/>
</dbReference>
<dbReference type="InterPro" id="IPR044855">
    <property type="entry name" value="CoA-Trfase_III_dom3_sf"/>
</dbReference>
<protein>
    <submittedName>
        <fullName evidence="2">CoA transferase</fullName>
    </submittedName>
</protein>
<keyword evidence="3" id="KW-1185">Reference proteome</keyword>
<dbReference type="EMBL" id="PVZS01000010">
    <property type="protein sequence ID" value="PSC04895.1"/>
    <property type="molecule type" value="Genomic_DNA"/>
</dbReference>
<dbReference type="RefSeq" id="WP_106336852.1">
    <property type="nucleotide sequence ID" value="NZ_PVZS01000010.1"/>
</dbReference>
<evidence type="ECO:0000313" key="2">
    <source>
        <dbReference type="EMBL" id="PSC04895.1"/>
    </source>
</evidence>
<dbReference type="OrthoDB" id="9806585at2"/>
<evidence type="ECO:0000256" key="1">
    <source>
        <dbReference type="ARBA" id="ARBA00022679"/>
    </source>
</evidence>
<organism evidence="2 3">
    <name type="scientific">Alsobacter soli</name>
    <dbReference type="NCBI Taxonomy" id="2109933"/>
    <lineage>
        <taxon>Bacteria</taxon>
        <taxon>Pseudomonadati</taxon>
        <taxon>Pseudomonadota</taxon>
        <taxon>Alphaproteobacteria</taxon>
        <taxon>Hyphomicrobiales</taxon>
        <taxon>Alsobacteraceae</taxon>
        <taxon>Alsobacter</taxon>
    </lineage>
</organism>